<dbReference type="EMBL" id="CAXLJM020000030">
    <property type="protein sequence ID" value="CAL8098601.1"/>
    <property type="molecule type" value="Genomic_DNA"/>
</dbReference>
<dbReference type="Proteomes" id="UP001642540">
    <property type="component" value="Unassembled WGS sequence"/>
</dbReference>
<evidence type="ECO:0000313" key="4">
    <source>
        <dbReference type="Proteomes" id="UP001642540"/>
    </source>
</evidence>
<name>A0ABP1QH79_9HEXA</name>
<comment type="caution">
    <text evidence="3">The sequence shown here is derived from an EMBL/GenBank/DDBJ whole genome shotgun (WGS) entry which is preliminary data.</text>
</comment>
<keyword evidence="4" id="KW-1185">Reference proteome</keyword>
<feature type="region of interest" description="Disordered" evidence="1">
    <location>
        <begin position="108"/>
        <end position="129"/>
    </location>
</feature>
<accession>A0ABP1QH79</accession>
<reference evidence="3 4" key="1">
    <citation type="submission" date="2024-08" db="EMBL/GenBank/DDBJ databases">
        <authorList>
            <person name="Cucini C."/>
            <person name="Frati F."/>
        </authorList>
    </citation>
    <scope>NUCLEOTIDE SEQUENCE [LARGE SCALE GENOMIC DNA]</scope>
</reference>
<organism evidence="3 4">
    <name type="scientific">Orchesella dallaii</name>
    <dbReference type="NCBI Taxonomy" id="48710"/>
    <lineage>
        <taxon>Eukaryota</taxon>
        <taxon>Metazoa</taxon>
        <taxon>Ecdysozoa</taxon>
        <taxon>Arthropoda</taxon>
        <taxon>Hexapoda</taxon>
        <taxon>Collembola</taxon>
        <taxon>Entomobryomorpha</taxon>
        <taxon>Entomobryoidea</taxon>
        <taxon>Orchesellidae</taxon>
        <taxon>Orchesellinae</taxon>
        <taxon>Orchesella</taxon>
    </lineage>
</organism>
<sequence>MAPNYINFICWLQVFILIIQIHQISSSASVRAPECESGPRASAPESGYDYSSSESICKQYQDGKLVFQYMRNDACQMQDYQNLNCCGGHCRCCNRYEECPETGDAICRYPSTPASTSVGTDDDQEEEEE</sequence>
<feature type="chain" id="PRO_5045667157" evidence="2">
    <location>
        <begin position="27"/>
        <end position="129"/>
    </location>
</feature>
<evidence type="ECO:0000313" key="3">
    <source>
        <dbReference type="EMBL" id="CAL8098601.1"/>
    </source>
</evidence>
<feature type="compositionally biased region" description="Acidic residues" evidence="1">
    <location>
        <begin position="120"/>
        <end position="129"/>
    </location>
</feature>
<gene>
    <name evidence="3" type="ORF">ODALV1_LOCUS9989</name>
</gene>
<protein>
    <submittedName>
        <fullName evidence="3">Uncharacterized protein</fullName>
    </submittedName>
</protein>
<keyword evidence="2" id="KW-0732">Signal</keyword>
<evidence type="ECO:0000256" key="2">
    <source>
        <dbReference type="SAM" id="SignalP"/>
    </source>
</evidence>
<proteinExistence type="predicted"/>
<feature type="signal peptide" evidence="2">
    <location>
        <begin position="1"/>
        <end position="26"/>
    </location>
</feature>
<evidence type="ECO:0000256" key="1">
    <source>
        <dbReference type="SAM" id="MobiDB-lite"/>
    </source>
</evidence>